<dbReference type="InterPro" id="IPR052353">
    <property type="entry name" value="Benzoxazolinone_Detox_Enz"/>
</dbReference>
<dbReference type="GO" id="GO:0030151">
    <property type="term" value="F:molybdenum ion binding"/>
    <property type="evidence" value="ECO:0007669"/>
    <property type="project" value="InterPro"/>
</dbReference>
<dbReference type="InterPro" id="IPR005302">
    <property type="entry name" value="MoCF_Sase_C"/>
</dbReference>
<dbReference type="Gene3D" id="2.40.33.20">
    <property type="entry name" value="PK beta-barrel domain-like"/>
    <property type="match status" value="1"/>
</dbReference>
<organism evidence="2 3">
    <name type="scientific">Vibrio nigripulchritudo SOn1</name>
    <dbReference type="NCBI Taxonomy" id="1238450"/>
    <lineage>
        <taxon>Bacteria</taxon>
        <taxon>Pseudomonadati</taxon>
        <taxon>Pseudomonadota</taxon>
        <taxon>Gammaproteobacteria</taxon>
        <taxon>Vibrionales</taxon>
        <taxon>Vibrionaceae</taxon>
        <taxon>Vibrio</taxon>
    </lineage>
</organism>
<sequence length="229" mass="25785">MKKIGTVESVLSGKTQPYSRGAVSAIDKKIQSGRLYANSLGFTNDEQGDPRFHGGIEKALHMYPSEHYPKWREELGNKPIFEQVGAFGENLSSSGITESQICIGDKIKIGSTLLEVSQGRMPCWKLNDRCEEPDMALRLQMTMRTGWYFRVIEEGEIGAGDDILLIERPHPDFSLARIMGTVYRGILDKKELESLIEVPLVDSWRALIEKRIETGTVENWAFRLFGSTS</sequence>
<feature type="domain" description="MOSC" evidence="1">
    <location>
        <begin position="29"/>
        <end position="166"/>
    </location>
</feature>
<gene>
    <name evidence="2" type="ORF">VIBNISOn1_780006</name>
</gene>
<dbReference type="Proteomes" id="UP000018211">
    <property type="component" value="Unassembled WGS sequence"/>
</dbReference>
<dbReference type="GO" id="GO:0003824">
    <property type="term" value="F:catalytic activity"/>
    <property type="evidence" value="ECO:0007669"/>
    <property type="project" value="InterPro"/>
</dbReference>
<evidence type="ECO:0000313" key="2">
    <source>
        <dbReference type="EMBL" id="CCO49072.1"/>
    </source>
</evidence>
<evidence type="ECO:0000313" key="3">
    <source>
        <dbReference type="Proteomes" id="UP000018211"/>
    </source>
</evidence>
<dbReference type="PANTHER" id="PTHR30212">
    <property type="entry name" value="PROTEIN YIIM"/>
    <property type="match status" value="1"/>
</dbReference>
<protein>
    <submittedName>
        <fullName evidence="2">Molybdenum cofactor sulfurase</fullName>
    </submittedName>
</protein>
<proteinExistence type="predicted"/>
<evidence type="ECO:0000259" key="1">
    <source>
        <dbReference type="PROSITE" id="PS51340"/>
    </source>
</evidence>
<dbReference type="SUPFAM" id="SSF50800">
    <property type="entry name" value="PK beta-barrel domain-like"/>
    <property type="match status" value="1"/>
</dbReference>
<dbReference type="Pfam" id="PF03475">
    <property type="entry name" value="YiiM_3-alpha"/>
    <property type="match status" value="1"/>
</dbReference>
<dbReference type="Pfam" id="PF03473">
    <property type="entry name" value="MOSC"/>
    <property type="match status" value="1"/>
</dbReference>
<dbReference type="PANTHER" id="PTHR30212:SF2">
    <property type="entry name" value="PROTEIN YIIM"/>
    <property type="match status" value="1"/>
</dbReference>
<dbReference type="AlphaFoldDB" id="A0AAV2VWF1"/>
<dbReference type="InterPro" id="IPR011037">
    <property type="entry name" value="Pyrv_Knase-like_insert_dom_sf"/>
</dbReference>
<name>A0AAV2VWF1_9VIBR</name>
<comment type="caution">
    <text evidence="2">The sequence shown here is derived from an EMBL/GenBank/DDBJ whole genome shotgun (WGS) entry which is preliminary data.</text>
</comment>
<reference evidence="2 3" key="1">
    <citation type="journal article" date="2013" name="ISME J.">
        <title>Comparative genomics of pathogenic lineages of Vibrio nigripulchritudo identifies virulence-associated traits.</title>
        <authorList>
            <person name="Goudenege D."/>
            <person name="Labreuche Y."/>
            <person name="Krin E."/>
            <person name="Ansquer D."/>
            <person name="Mangenot S."/>
            <person name="Calteau A."/>
            <person name="Medigue C."/>
            <person name="Mazel D."/>
            <person name="Polz M.F."/>
            <person name="Le Roux F."/>
        </authorList>
    </citation>
    <scope>NUCLEOTIDE SEQUENCE [LARGE SCALE GENOMIC DNA]</scope>
    <source>
        <strain evidence="2 3">SOn1</strain>
    </source>
</reference>
<dbReference type="GO" id="GO:0030170">
    <property type="term" value="F:pyridoxal phosphate binding"/>
    <property type="evidence" value="ECO:0007669"/>
    <property type="project" value="InterPro"/>
</dbReference>
<dbReference type="RefSeq" id="WP_022613343.1">
    <property type="nucleotide sequence ID" value="NZ_LK391965.1"/>
</dbReference>
<dbReference type="EMBL" id="CAOF01000173">
    <property type="protein sequence ID" value="CCO49072.1"/>
    <property type="molecule type" value="Genomic_DNA"/>
</dbReference>
<dbReference type="InterPro" id="IPR005163">
    <property type="entry name" value="Tri_helical_YiiM-like"/>
</dbReference>
<accession>A0AAV2VWF1</accession>
<dbReference type="PROSITE" id="PS51340">
    <property type="entry name" value="MOSC"/>
    <property type="match status" value="1"/>
</dbReference>